<feature type="non-terminal residue" evidence="29">
    <location>
        <position position="1"/>
    </location>
</feature>
<dbReference type="PRINTS" id="PR00452">
    <property type="entry name" value="SH3DOMAIN"/>
</dbReference>
<proteinExistence type="predicted"/>
<keyword evidence="17" id="KW-0677">Repeat</keyword>
<evidence type="ECO:0000256" key="5">
    <source>
        <dbReference type="ARBA" id="ARBA00004246"/>
    </source>
</evidence>
<dbReference type="EMBL" id="KV950434">
    <property type="protein sequence ID" value="PIO24990.1"/>
    <property type="molecule type" value="Genomic_DNA"/>
</dbReference>
<dbReference type="PANTHER" id="PTHR10829">
    <property type="entry name" value="CORTACTIN AND DREBRIN"/>
    <property type="match status" value="1"/>
</dbReference>
<evidence type="ECO:0000313" key="30">
    <source>
        <dbReference type="Proteomes" id="UP000228934"/>
    </source>
</evidence>
<dbReference type="FunFam" id="2.30.30.40:FF:000087">
    <property type="entry name" value="Src substrate cortactin"/>
    <property type="match status" value="1"/>
</dbReference>
<comment type="subcellular location">
    <subcellularLocation>
        <location evidence="5">Cell junction</location>
        <location evidence="5">Focal adhesion</location>
    </subcellularLocation>
    <subcellularLocation>
        <location evidence="2">Cell membrane</location>
    </subcellularLocation>
    <subcellularLocation>
        <location evidence="6">Cell projection</location>
        <location evidence="6">Dendrite</location>
    </subcellularLocation>
    <subcellularLocation>
        <location evidence="10">Cell projection</location>
        <location evidence="10">Dendritic spine</location>
    </subcellularLocation>
    <subcellularLocation>
        <location evidence="8">Cell projection</location>
        <location evidence="8">Lamellipodium</location>
    </subcellularLocation>
    <subcellularLocation>
        <location evidence="1">Cell projection</location>
        <location evidence="1">Podosome</location>
    </subcellularLocation>
    <subcellularLocation>
        <location evidence="7">Cell projection</location>
        <location evidence="7">Ruffle</location>
    </subcellularLocation>
    <subcellularLocation>
        <location evidence="9">Cytoplasm</location>
        <location evidence="9">Cell cortex</location>
    </subcellularLocation>
    <subcellularLocation>
        <location evidence="4">Cytoplasm</location>
        <location evidence="4">Cytoskeleton</location>
    </subcellularLocation>
    <subcellularLocation>
        <location evidence="3">Endoplasmic reticulum</location>
    </subcellularLocation>
    <subcellularLocation>
        <location evidence="11">Membrane</location>
        <location evidence="11">Clathrin-coated pit</location>
    </subcellularLocation>
</comment>
<name>A0A2G9RAS1_AQUCT</name>
<evidence type="ECO:0000256" key="6">
    <source>
        <dbReference type="ARBA" id="ARBA00004279"/>
    </source>
</evidence>
<evidence type="ECO:0000256" key="9">
    <source>
        <dbReference type="ARBA" id="ARBA00004544"/>
    </source>
</evidence>
<evidence type="ECO:0000256" key="14">
    <source>
        <dbReference type="ARBA" id="ARBA00022490"/>
    </source>
</evidence>
<dbReference type="CDD" id="cd11959">
    <property type="entry name" value="SH3_Cortactin"/>
    <property type="match status" value="1"/>
</dbReference>
<dbReference type="GO" id="GO:0006897">
    <property type="term" value="P:endocytosis"/>
    <property type="evidence" value="ECO:0007669"/>
    <property type="project" value="UniProtKB-KW"/>
</dbReference>
<dbReference type="Pfam" id="PF14604">
    <property type="entry name" value="SH3_9"/>
    <property type="match status" value="1"/>
</dbReference>
<keyword evidence="15" id="KW-0597">Phosphoprotein</keyword>
<evidence type="ECO:0000256" key="15">
    <source>
        <dbReference type="ARBA" id="ARBA00022553"/>
    </source>
</evidence>
<dbReference type="GO" id="GO:0043197">
    <property type="term" value="C:dendritic spine"/>
    <property type="evidence" value="ECO:0007669"/>
    <property type="project" value="UniProtKB-SubCell"/>
</dbReference>
<feature type="compositionally biased region" description="Basic and acidic residues" evidence="27">
    <location>
        <begin position="14"/>
        <end position="55"/>
    </location>
</feature>
<keyword evidence="18" id="KW-0256">Endoplasmic reticulum</keyword>
<dbReference type="Gene3D" id="2.30.30.40">
    <property type="entry name" value="SH3 Domains"/>
    <property type="match status" value="1"/>
</dbReference>
<dbReference type="SUPFAM" id="SSF50044">
    <property type="entry name" value="SH3-domain"/>
    <property type="match status" value="1"/>
</dbReference>
<keyword evidence="20" id="KW-0770">Synapse</keyword>
<evidence type="ECO:0000256" key="20">
    <source>
        <dbReference type="ARBA" id="ARBA00023018"/>
    </source>
</evidence>
<keyword evidence="24" id="KW-0206">Cytoskeleton</keyword>
<reference evidence="30" key="1">
    <citation type="journal article" date="2017" name="Nat. Commun.">
        <title>The North American bullfrog draft genome provides insight into hormonal regulation of long noncoding RNA.</title>
        <authorList>
            <person name="Hammond S.A."/>
            <person name="Warren R.L."/>
            <person name="Vandervalk B.P."/>
            <person name="Kucuk E."/>
            <person name="Khan H."/>
            <person name="Gibb E.A."/>
            <person name="Pandoh P."/>
            <person name="Kirk H."/>
            <person name="Zhao Y."/>
            <person name="Jones M."/>
            <person name="Mungall A.J."/>
            <person name="Coope R."/>
            <person name="Pleasance S."/>
            <person name="Moore R.A."/>
            <person name="Holt R.A."/>
            <person name="Round J.M."/>
            <person name="Ohora S."/>
            <person name="Walle B.V."/>
            <person name="Veldhoen N."/>
            <person name="Helbing C.C."/>
            <person name="Birol I."/>
        </authorList>
    </citation>
    <scope>NUCLEOTIDE SEQUENCE [LARGE SCALE GENOMIC DNA]</scope>
</reference>
<evidence type="ECO:0000256" key="3">
    <source>
        <dbReference type="ARBA" id="ARBA00004240"/>
    </source>
</evidence>
<dbReference type="GO" id="GO:0005905">
    <property type="term" value="C:clathrin-coated pit"/>
    <property type="evidence" value="ECO:0007669"/>
    <property type="project" value="UniProtKB-SubCell"/>
</dbReference>
<evidence type="ECO:0000256" key="8">
    <source>
        <dbReference type="ARBA" id="ARBA00004510"/>
    </source>
</evidence>
<keyword evidence="30" id="KW-1185">Reference proteome</keyword>
<dbReference type="GO" id="GO:0030027">
    <property type="term" value="C:lamellipodium"/>
    <property type="evidence" value="ECO:0007669"/>
    <property type="project" value="UniProtKB-SubCell"/>
</dbReference>
<evidence type="ECO:0000256" key="18">
    <source>
        <dbReference type="ARBA" id="ARBA00022824"/>
    </source>
</evidence>
<accession>A0A2G9RAS1</accession>
<evidence type="ECO:0000256" key="22">
    <source>
        <dbReference type="ARBA" id="ARBA00023136"/>
    </source>
</evidence>
<feature type="domain" description="SH3" evidence="28">
    <location>
        <begin position="147"/>
        <end position="206"/>
    </location>
</feature>
<evidence type="ECO:0000256" key="10">
    <source>
        <dbReference type="ARBA" id="ARBA00004552"/>
    </source>
</evidence>
<evidence type="ECO:0000256" key="23">
    <source>
        <dbReference type="ARBA" id="ARBA00023176"/>
    </source>
</evidence>
<gene>
    <name evidence="29" type="ORF">AB205_0181440</name>
</gene>
<dbReference type="OrthoDB" id="5971719at2759"/>
<dbReference type="InterPro" id="IPR036028">
    <property type="entry name" value="SH3-like_dom_sf"/>
</dbReference>
<keyword evidence="14" id="KW-0963">Cytoplasm</keyword>
<evidence type="ECO:0000256" key="13">
    <source>
        <dbReference type="ARBA" id="ARBA00022475"/>
    </source>
</evidence>
<evidence type="ECO:0000256" key="24">
    <source>
        <dbReference type="ARBA" id="ARBA00023212"/>
    </source>
</evidence>
<evidence type="ECO:0000256" key="2">
    <source>
        <dbReference type="ARBA" id="ARBA00004236"/>
    </source>
</evidence>
<keyword evidence="21" id="KW-0175">Coiled coil</keyword>
<organism evidence="29 30">
    <name type="scientific">Aquarana catesbeiana</name>
    <name type="common">American bullfrog</name>
    <name type="synonym">Rana catesbeiana</name>
    <dbReference type="NCBI Taxonomy" id="8400"/>
    <lineage>
        <taxon>Eukaryota</taxon>
        <taxon>Metazoa</taxon>
        <taxon>Chordata</taxon>
        <taxon>Craniata</taxon>
        <taxon>Vertebrata</taxon>
        <taxon>Euteleostomi</taxon>
        <taxon>Amphibia</taxon>
        <taxon>Batrachia</taxon>
        <taxon>Anura</taxon>
        <taxon>Neobatrachia</taxon>
        <taxon>Ranoidea</taxon>
        <taxon>Ranidae</taxon>
        <taxon>Aquarana</taxon>
    </lineage>
</organism>
<feature type="region of interest" description="Disordered" evidence="27">
    <location>
        <begin position="1"/>
        <end position="126"/>
    </location>
</feature>
<dbReference type="GO" id="GO:0051015">
    <property type="term" value="F:actin filament binding"/>
    <property type="evidence" value="ECO:0007669"/>
    <property type="project" value="TreeGrafter"/>
</dbReference>
<dbReference type="GO" id="GO:0005783">
    <property type="term" value="C:endoplasmic reticulum"/>
    <property type="evidence" value="ECO:0007669"/>
    <property type="project" value="UniProtKB-SubCell"/>
</dbReference>
<keyword evidence="16" id="KW-0254">Endocytosis</keyword>
<evidence type="ECO:0000256" key="26">
    <source>
        <dbReference type="PROSITE-ProRule" id="PRU00192"/>
    </source>
</evidence>
<evidence type="ECO:0000256" key="11">
    <source>
        <dbReference type="ARBA" id="ARBA00004600"/>
    </source>
</evidence>
<dbReference type="GO" id="GO:0030864">
    <property type="term" value="C:cortical actin cytoskeleton"/>
    <property type="evidence" value="ECO:0007669"/>
    <property type="project" value="TreeGrafter"/>
</dbReference>
<keyword evidence="13" id="KW-1003">Cell membrane</keyword>
<keyword evidence="12 26" id="KW-0728">SH3 domain</keyword>
<keyword evidence="23" id="KW-0168">Coated pit</keyword>
<sequence length="269" mass="30701">GNKASNIRANFENLAKDKEQEDRKKAEIERAQRMAQEKNEQEQARRKIEEQEKAKPASPPPASPPPASPRTREVVEKAPASPVYEDAAPLYEKEQPKARAEPEPLYAGESDYQEAETPKKEEPETEAIYDTADFQEVENTYAEYDSDLGLTAIALYDYQAAGDDEISFDPDDIITNIEMIDEGWWRGMGKERYGLFPANYVELRDDQLHFEEEIGFVDATVNCPIQSLFTNKRPLASTLIWHSLNSSFRMPCSTSGCYNLRTFYQLDPR</sequence>
<evidence type="ECO:0000256" key="21">
    <source>
        <dbReference type="ARBA" id="ARBA00023054"/>
    </source>
</evidence>
<dbReference type="PROSITE" id="PS50002">
    <property type="entry name" value="SH3"/>
    <property type="match status" value="1"/>
</dbReference>
<evidence type="ECO:0000256" key="4">
    <source>
        <dbReference type="ARBA" id="ARBA00004245"/>
    </source>
</evidence>
<protein>
    <recommendedName>
        <fullName evidence="28">SH3 domain-containing protein</fullName>
    </recommendedName>
</protein>
<evidence type="ECO:0000256" key="7">
    <source>
        <dbReference type="ARBA" id="ARBA00004466"/>
    </source>
</evidence>
<evidence type="ECO:0000259" key="28">
    <source>
        <dbReference type="PROSITE" id="PS50002"/>
    </source>
</evidence>
<keyword evidence="19" id="KW-0965">Cell junction</keyword>
<evidence type="ECO:0000313" key="29">
    <source>
        <dbReference type="EMBL" id="PIO24990.1"/>
    </source>
</evidence>
<dbReference type="PRINTS" id="PR00499">
    <property type="entry name" value="P67PHOX"/>
</dbReference>
<dbReference type="GO" id="GO:0001726">
    <property type="term" value="C:ruffle"/>
    <property type="evidence" value="ECO:0007669"/>
    <property type="project" value="UniProtKB-SubCell"/>
</dbReference>
<dbReference type="GO" id="GO:0002102">
    <property type="term" value="C:podosome"/>
    <property type="evidence" value="ECO:0007669"/>
    <property type="project" value="UniProtKB-SubCell"/>
</dbReference>
<evidence type="ECO:0000256" key="1">
    <source>
        <dbReference type="ARBA" id="ARBA00004188"/>
    </source>
</evidence>
<evidence type="ECO:0000256" key="27">
    <source>
        <dbReference type="SAM" id="MobiDB-lite"/>
    </source>
</evidence>
<dbReference type="GO" id="GO:0005925">
    <property type="term" value="C:focal adhesion"/>
    <property type="evidence" value="ECO:0007669"/>
    <property type="project" value="UniProtKB-SubCell"/>
</dbReference>
<dbReference type="InterPro" id="IPR035716">
    <property type="entry name" value="Cortactin_SH3"/>
</dbReference>
<evidence type="ECO:0000256" key="19">
    <source>
        <dbReference type="ARBA" id="ARBA00022949"/>
    </source>
</evidence>
<evidence type="ECO:0000256" key="25">
    <source>
        <dbReference type="ARBA" id="ARBA00023273"/>
    </source>
</evidence>
<evidence type="ECO:0000256" key="17">
    <source>
        <dbReference type="ARBA" id="ARBA00022737"/>
    </source>
</evidence>
<dbReference type="GO" id="GO:0030427">
    <property type="term" value="C:site of polarized growth"/>
    <property type="evidence" value="ECO:0007669"/>
    <property type="project" value="TreeGrafter"/>
</dbReference>
<dbReference type="InterPro" id="IPR001452">
    <property type="entry name" value="SH3_domain"/>
</dbReference>
<dbReference type="GO" id="GO:0030833">
    <property type="term" value="P:regulation of actin filament polymerization"/>
    <property type="evidence" value="ECO:0007669"/>
    <property type="project" value="TreeGrafter"/>
</dbReference>
<dbReference type="AlphaFoldDB" id="A0A2G9RAS1"/>
<dbReference type="GO" id="GO:0016477">
    <property type="term" value="P:cell migration"/>
    <property type="evidence" value="ECO:0007669"/>
    <property type="project" value="TreeGrafter"/>
</dbReference>
<dbReference type="GO" id="GO:0005884">
    <property type="term" value="C:actin filament"/>
    <property type="evidence" value="ECO:0007669"/>
    <property type="project" value="TreeGrafter"/>
</dbReference>
<keyword evidence="22" id="KW-0472">Membrane</keyword>
<keyword evidence="25" id="KW-0966">Cell projection</keyword>
<evidence type="ECO:0000256" key="16">
    <source>
        <dbReference type="ARBA" id="ARBA00022583"/>
    </source>
</evidence>
<evidence type="ECO:0000256" key="12">
    <source>
        <dbReference type="ARBA" id="ARBA00022443"/>
    </source>
</evidence>
<dbReference type="Proteomes" id="UP000228934">
    <property type="component" value="Unassembled WGS sequence"/>
</dbReference>
<dbReference type="GO" id="GO:0005886">
    <property type="term" value="C:plasma membrane"/>
    <property type="evidence" value="ECO:0007669"/>
    <property type="project" value="UniProtKB-SubCell"/>
</dbReference>
<dbReference type="PANTHER" id="PTHR10829:SF15">
    <property type="entry name" value="SRC SUBSTRATE CORTACTIN"/>
    <property type="match status" value="1"/>
</dbReference>
<feature type="compositionally biased region" description="Basic and acidic residues" evidence="27">
    <location>
        <begin position="91"/>
        <end position="102"/>
    </location>
</feature>
<feature type="compositionally biased region" description="Pro residues" evidence="27">
    <location>
        <begin position="57"/>
        <end position="68"/>
    </location>
</feature>
<dbReference type="SMART" id="SM00326">
    <property type="entry name" value="SH3"/>
    <property type="match status" value="1"/>
</dbReference>